<dbReference type="AlphaFoldDB" id="A0A126X1Y4"/>
<dbReference type="EC" id="2.7.13.3" evidence="2"/>
<name>A0A126X1Y4_9CHLO</name>
<protein>
    <recommendedName>
        <fullName evidence="2">histidine kinase</fullName>
        <ecNumber evidence="2">2.7.13.3</ecNumber>
    </recommendedName>
</protein>
<feature type="modified residue" description="4-aspartylphosphate" evidence="11">
    <location>
        <position position="762"/>
    </location>
</feature>
<evidence type="ECO:0000256" key="9">
    <source>
        <dbReference type="ARBA" id="ARBA00022840"/>
    </source>
</evidence>
<dbReference type="Gene3D" id="1.10.287.130">
    <property type="match status" value="1"/>
</dbReference>
<dbReference type="Gene3D" id="3.30.565.10">
    <property type="entry name" value="Histidine kinase-like ATPase, C-terminal domain"/>
    <property type="match status" value="1"/>
</dbReference>
<dbReference type="CDD" id="cd00130">
    <property type="entry name" value="PAS"/>
    <property type="match status" value="1"/>
</dbReference>
<keyword evidence="3" id="KW-0600">Photoreceptor protein</keyword>
<dbReference type="SMART" id="SM00448">
    <property type="entry name" value="REC"/>
    <property type="match status" value="1"/>
</dbReference>
<dbReference type="InterPro" id="IPR035965">
    <property type="entry name" value="PAS-like_dom_sf"/>
</dbReference>
<dbReference type="SUPFAM" id="SSF47384">
    <property type="entry name" value="Homodimeric domain of signal transducing histidine kinase"/>
    <property type="match status" value="1"/>
</dbReference>
<evidence type="ECO:0000256" key="10">
    <source>
        <dbReference type="ARBA" id="ARBA00023012"/>
    </source>
</evidence>
<dbReference type="Gene3D" id="3.30.450.20">
    <property type="entry name" value="PAS domain"/>
    <property type="match status" value="1"/>
</dbReference>
<evidence type="ECO:0000256" key="4">
    <source>
        <dbReference type="ARBA" id="ARBA00022553"/>
    </source>
</evidence>
<dbReference type="InterPro" id="IPR036097">
    <property type="entry name" value="HisK_dim/P_sf"/>
</dbReference>
<dbReference type="EMBL" id="KU701043">
    <property type="protein sequence ID" value="AML78712.1"/>
    <property type="molecule type" value="mRNA"/>
</dbReference>
<dbReference type="PANTHER" id="PTHR45339:SF1">
    <property type="entry name" value="HYBRID SIGNAL TRANSDUCTION HISTIDINE KINASE J"/>
    <property type="match status" value="1"/>
</dbReference>
<dbReference type="InterPro" id="IPR001789">
    <property type="entry name" value="Sig_transdc_resp-reg_receiver"/>
</dbReference>
<keyword evidence="6" id="KW-0808">Transferase</keyword>
<dbReference type="Gene3D" id="3.40.50.2300">
    <property type="match status" value="1"/>
</dbReference>
<dbReference type="InterPro" id="IPR005467">
    <property type="entry name" value="His_kinase_dom"/>
</dbReference>
<keyword evidence="7" id="KW-0547">Nucleotide-binding</keyword>
<dbReference type="Pfam" id="PF13426">
    <property type="entry name" value="PAS_9"/>
    <property type="match status" value="1"/>
</dbReference>
<comment type="catalytic activity">
    <reaction evidence="1">
        <text>ATP + protein L-histidine = ADP + protein N-phospho-L-histidine.</text>
        <dbReference type="EC" id="2.7.13.3"/>
    </reaction>
</comment>
<dbReference type="SUPFAM" id="SSF55874">
    <property type="entry name" value="ATPase domain of HSP90 chaperone/DNA topoisomerase II/histidine kinase"/>
    <property type="match status" value="1"/>
</dbReference>
<feature type="compositionally biased region" description="Basic residues" evidence="12">
    <location>
        <begin position="689"/>
        <end position="705"/>
    </location>
</feature>
<dbReference type="NCBIfam" id="TIGR00229">
    <property type="entry name" value="sensory_box"/>
    <property type="match status" value="1"/>
</dbReference>
<evidence type="ECO:0000256" key="6">
    <source>
        <dbReference type="ARBA" id="ARBA00022679"/>
    </source>
</evidence>
<dbReference type="GO" id="GO:0009637">
    <property type="term" value="P:response to blue light"/>
    <property type="evidence" value="ECO:0007669"/>
    <property type="project" value="UniProtKB-ARBA"/>
</dbReference>
<dbReference type="GO" id="GO:0000155">
    <property type="term" value="F:phosphorelay sensor kinase activity"/>
    <property type="evidence" value="ECO:0007669"/>
    <property type="project" value="InterPro"/>
</dbReference>
<evidence type="ECO:0000259" key="13">
    <source>
        <dbReference type="PROSITE" id="PS50109"/>
    </source>
</evidence>
<proteinExistence type="evidence at transcript level"/>
<feature type="region of interest" description="Disordered" evidence="12">
    <location>
        <begin position="47"/>
        <end position="77"/>
    </location>
</feature>
<dbReference type="GO" id="GO:0005524">
    <property type="term" value="F:ATP binding"/>
    <property type="evidence" value="ECO:0007669"/>
    <property type="project" value="UniProtKB-KW"/>
</dbReference>
<organism evidence="17">
    <name type="scientific">Picocystis salinarum</name>
    <dbReference type="NCBI Taxonomy" id="88271"/>
    <lineage>
        <taxon>Eukaryota</taxon>
        <taxon>Viridiplantae</taxon>
        <taxon>Chlorophyta</taxon>
        <taxon>Picocystophyceae</taxon>
        <taxon>Picocystales</taxon>
        <taxon>Picocystaceae</taxon>
        <taxon>Picocystis</taxon>
    </lineage>
</organism>
<evidence type="ECO:0000256" key="2">
    <source>
        <dbReference type="ARBA" id="ARBA00012438"/>
    </source>
</evidence>
<feature type="domain" description="PAC" evidence="16">
    <location>
        <begin position="158"/>
        <end position="212"/>
    </location>
</feature>
<dbReference type="FunFam" id="1.10.287.130:FF:000002">
    <property type="entry name" value="Two-component osmosensing histidine kinase"/>
    <property type="match status" value="1"/>
</dbReference>
<keyword evidence="8" id="KW-0418">Kinase</keyword>
<dbReference type="SUPFAM" id="SSF52172">
    <property type="entry name" value="CheY-like"/>
    <property type="match status" value="1"/>
</dbReference>
<dbReference type="Pfam" id="PF00072">
    <property type="entry name" value="Response_reg"/>
    <property type="match status" value="1"/>
</dbReference>
<dbReference type="InterPro" id="IPR036890">
    <property type="entry name" value="HATPase_C_sf"/>
</dbReference>
<dbReference type="PROSITE" id="PS50109">
    <property type="entry name" value="HIS_KIN"/>
    <property type="match status" value="1"/>
</dbReference>
<dbReference type="CDD" id="cd17546">
    <property type="entry name" value="REC_hyHK_CKI1_RcsC-like"/>
    <property type="match status" value="1"/>
</dbReference>
<feature type="domain" description="Response regulatory" evidence="14">
    <location>
        <begin position="708"/>
        <end position="829"/>
    </location>
</feature>
<sequence length="843" mass="92299">MSVDGAKRRRQGAEDVSLASCKAELAAEEELEALRERVQRLEVELAEERARNAADGTHASKRKDGENSPAEEENENVYYSAPHIMKLKEKAMDVLKEGITISDFLQPEQPLIYANEGFCRITGYSLAETIGRNCRFLQGNGTTQESVREIRESVNAGKSCAVELVNYRKDGTEFVNYLSLTPIFGANGEVTHYVGIQSDITELVNRKKAEMNAKQMAAEAEAATEAKSKFLANMSHEIRTPLNGMLAVSQLMADSHLTPFQRDLVDTLKSSGETLLALVTDILDFSRIEANKLELRDAEFELSSIIEAAVEISGYRAAQKRINVAYIVADEVPPIVRGDMNRLQQVLLNVVNNAVKFTEKGEVILEVWSNPIAAPIAAPLVPGVVKKARPETSGSTSHSSGSNASWVEVHFKVTDTGIGISPEGLKQLFHSFSQVDSSPTRRFGGTGLGLAISQKLCEAMGGHMWAESQGLGKGSVFHFTIVAQVGRCSGMRKALSAVSLDSKNVLLIEKNSVVRAILSKAMKCWNLNVFAVGSEEDAVRWLEGQPLGDSNGCEAIHKYCSELLQGHYGEDDLGRVVDVLVTDSLGSKLVSAFDMHLNSRPRVVLKPWPEQHELNGVAVLSREVTGQQRFGHCVSVSKPVKLSRLRLALMEVLGIQRNVGSSSEDDEPVLPKVEQDTGTEPSKSSSGKNGRHTTRRRRVPKHKPSKLNILLVEDNKINAKVASMVLHRLGHTVLHVENGSDALDFLRKEPNGPSNFDAVLMDLHMPKMGGFEATSAIRTLWPDVPVPIVALTADAFEDTRKRCLSAGFTAWLAKPFKVEALEEVLRHPDILAEEVGSVRPPSL</sequence>
<evidence type="ECO:0000256" key="1">
    <source>
        <dbReference type="ARBA" id="ARBA00000085"/>
    </source>
</evidence>
<evidence type="ECO:0000256" key="5">
    <source>
        <dbReference type="ARBA" id="ARBA00022606"/>
    </source>
</evidence>
<keyword evidence="4 11" id="KW-0597">Phosphoprotein</keyword>
<evidence type="ECO:0000256" key="8">
    <source>
        <dbReference type="ARBA" id="ARBA00022777"/>
    </source>
</evidence>
<dbReference type="InterPro" id="IPR003661">
    <property type="entry name" value="HisK_dim/P_dom"/>
</dbReference>
<keyword evidence="3" id="KW-0675">Receptor</keyword>
<dbReference type="SMART" id="SM00388">
    <property type="entry name" value="HisKA"/>
    <property type="match status" value="1"/>
</dbReference>
<feature type="compositionally biased region" description="Polar residues" evidence="12">
    <location>
        <begin position="676"/>
        <end position="688"/>
    </location>
</feature>
<dbReference type="InterPro" id="IPR011006">
    <property type="entry name" value="CheY-like_superfamily"/>
</dbReference>
<keyword evidence="3" id="KW-0157">Chromophore</keyword>
<evidence type="ECO:0000256" key="3">
    <source>
        <dbReference type="ARBA" id="ARBA00022543"/>
    </source>
</evidence>
<evidence type="ECO:0000259" key="14">
    <source>
        <dbReference type="PROSITE" id="PS50110"/>
    </source>
</evidence>
<evidence type="ECO:0000259" key="15">
    <source>
        <dbReference type="PROSITE" id="PS50112"/>
    </source>
</evidence>
<dbReference type="InterPro" id="IPR001610">
    <property type="entry name" value="PAC"/>
</dbReference>
<dbReference type="PRINTS" id="PR00344">
    <property type="entry name" value="BCTRLSENSOR"/>
</dbReference>
<evidence type="ECO:0000313" key="17">
    <source>
        <dbReference type="EMBL" id="AML78712.1"/>
    </source>
</evidence>
<dbReference type="SMART" id="SM00086">
    <property type="entry name" value="PAC"/>
    <property type="match status" value="1"/>
</dbReference>
<dbReference type="GO" id="GO:0009881">
    <property type="term" value="F:photoreceptor activity"/>
    <property type="evidence" value="ECO:0007669"/>
    <property type="project" value="UniProtKB-KW"/>
</dbReference>
<evidence type="ECO:0000259" key="16">
    <source>
        <dbReference type="PROSITE" id="PS50113"/>
    </source>
</evidence>
<dbReference type="InterPro" id="IPR000014">
    <property type="entry name" value="PAS"/>
</dbReference>
<dbReference type="PROSITE" id="PS50112">
    <property type="entry name" value="PAS"/>
    <property type="match status" value="1"/>
</dbReference>
<keyword evidence="10" id="KW-0902">Two-component regulatory system</keyword>
<keyword evidence="9" id="KW-0067">ATP-binding</keyword>
<dbReference type="InterPro" id="IPR004358">
    <property type="entry name" value="Sig_transdc_His_kin-like_C"/>
</dbReference>
<dbReference type="InterPro" id="IPR000700">
    <property type="entry name" value="PAS-assoc_C"/>
</dbReference>
<evidence type="ECO:0000256" key="11">
    <source>
        <dbReference type="PROSITE-ProRule" id="PRU00169"/>
    </source>
</evidence>
<dbReference type="PROSITE" id="PS50110">
    <property type="entry name" value="RESPONSE_REGULATORY"/>
    <property type="match status" value="1"/>
</dbReference>
<feature type="domain" description="PAS" evidence="15">
    <location>
        <begin position="111"/>
        <end position="133"/>
    </location>
</feature>
<evidence type="ECO:0000256" key="12">
    <source>
        <dbReference type="SAM" id="MobiDB-lite"/>
    </source>
</evidence>
<dbReference type="CDD" id="cd00082">
    <property type="entry name" value="HisKA"/>
    <property type="match status" value="1"/>
</dbReference>
<dbReference type="SUPFAM" id="SSF55785">
    <property type="entry name" value="PYP-like sensor domain (PAS domain)"/>
    <property type="match status" value="1"/>
</dbReference>
<dbReference type="PANTHER" id="PTHR45339">
    <property type="entry name" value="HYBRID SIGNAL TRANSDUCTION HISTIDINE KINASE J"/>
    <property type="match status" value="1"/>
</dbReference>
<feature type="region of interest" description="Disordered" evidence="12">
    <location>
        <begin position="660"/>
        <end position="705"/>
    </location>
</feature>
<dbReference type="PROSITE" id="PS50113">
    <property type="entry name" value="PAC"/>
    <property type="match status" value="1"/>
</dbReference>
<reference evidence="17" key="1">
    <citation type="journal article" date="2016" name="Proc. Natl. Acad. Sci. U.S.A.">
        <title>Functional and topological diversity of LOV domain photoreceptors.</title>
        <authorList>
            <person name="Glantz S.T."/>
            <person name="Carpenter E.J."/>
            <person name="Melkonian M."/>
            <person name="Gardner K.H."/>
            <person name="Boyden E.S."/>
            <person name="Wong G.K."/>
            <person name="Chow B.Y."/>
        </authorList>
    </citation>
    <scope>NUCLEOTIDE SEQUENCE</scope>
    <source>
        <strain evidence="17">TGNL_2009356</strain>
    </source>
</reference>
<dbReference type="InterPro" id="IPR003594">
    <property type="entry name" value="HATPase_dom"/>
</dbReference>
<feature type="domain" description="Histidine kinase" evidence="13">
    <location>
        <begin position="233"/>
        <end position="485"/>
    </location>
</feature>
<dbReference type="SMART" id="SM00387">
    <property type="entry name" value="HATPase_c"/>
    <property type="match status" value="1"/>
</dbReference>
<dbReference type="Pfam" id="PF02518">
    <property type="entry name" value="HATPase_c"/>
    <property type="match status" value="1"/>
</dbReference>
<evidence type="ECO:0000256" key="7">
    <source>
        <dbReference type="ARBA" id="ARBA00022741"/>
    </source>
</evidence>
<accession>A0A126X1Y4</accession>
<keyword evidence="5" id="KW-0716">Sensory transduction</keyword>
<dbReference type="Pfam" id="PF00512">
    <property type="entry name" value="HisKA"/>
    <property type="match status" value="1"/>
</dbReference>
<dbReference type="CDD" id="cd16922">
    <property type="entry name" value="HATPase_EvgS-ArcB-TorS-like"/>
    <property type="match status" value="1"/>
</dbReference>